<evidence type="ECO:0000259" key="1">
    <source>
        <dbReference type="PROSITE" id="PS51194"/>
    </source>
</evidence>
<dbReference type="SUPFAM" id="SSF52540">
    <property type="entry name" value="P-loop containing nucleoside triphosphate hydrolases"/>
    <property type="match status" value="2"/>
</dbReference>
<dbReference type="InterPro" id="IPR001650">
    <property type="entry name" value="Helicase_C-like"/>
</dbReference>
<keyword evidence="3" id="KW-1185">Reference proteome</keyword>
<dbReference type="RefSeq" id="WP_256312650.1">
    <property type="nucleotide sequence ID" value="NZ_JANGAC010000017.1"/>
</dbReference>
<accession>A0ABT1SEZ9</accession>
<dbReference type="InterPro" id="IPR027417">
    <property type="entry name" value="P-loop_NTPase"/>
</dbReference>
<evidence type="ECO:0000313" key="2">
    <source>
        <dbReference type="EMBL" id="MCQ4925059.1"/>
    </source>
</evidence>
<evidence type="ECO:0000313" key="3">
    <source>
        <dbReference type="Proteomes" id="UP001524478"/>
    </source>
</evidence>
<dbReference type="PROSITE" id="PS51194">
    <property type="entry name" value="HELICASE_CTER"/>
    <property type="match status" value="1"/>
</dbReference>
<proteinExistence type="predicted"/>
<dbReference type="Pfam" id="PF00271">
    <property type="entry name" value="Helicase_C"/>
    <property type="match status" value="1"/>
</dbReference>
<dbReference type="Proteomes" id="UP001524478">
    <property type="component" value="Unassembled WGS sequence"/>
</dbReference>
<comment type="caution">
    <text evidence="2">The sequence shown here is derived from an EMBL/GenBank/DDBJ whole genome shotgun (WGS) entry which is preliminary data.</text>
</comment>
<dbReference type="EMBL" id="JANGAC010000017">
    <property type="protein sequence ID" value="MCQ4925059.1"/>
    <property type="molecule type" value="Genomic_DNA"/>
</dbReference>
<protein>
    <recommendedName>
        <fullName evidence="1">Helicase C-terminal domain-containing protein</fullName>
    </recommendedName>
</protein>
<name>A0ABT1SEZ9_9FIRM</name>
<dbReference type="Gene3D" id="3.40.50.300">
    <property type="entry name" value="P-loop containing nucleotide triphosphate hydrolases"/>
    <property type="match status" value="1"/>
</dbReference>
<gene>
    <name evidence="2" type="ORF">NE686_18300</name>
</gene>
<sequence length="1208" mass="139481">MKIKKIIGTMQSIIRYVEMYVNNKYLPLKDRSKYKGKILEECKSVVEMEALKDSQVIEDVINLYEILYQNNYINTSETLSISKILENLRGFIEDESKKSYGSLNIDHESYNIKIILYYENDTKGYDIAYMAGSFYTDQEYRTFLATIQKGKNRVGFTPINKQAQVYNLKTIKDGYISRVKKAINGNTQDGYHADFSLNNGRFFLLKENDNPIDIIYNWITKNTQAAVLDEWKTYLYNALSQSGHIQLCEGYNYTGINLRGMLLSKEVDTKMIREIRKEGMDLGEISIPRKPVELNPSMSFIDAMTNFIIPHITERKCLYNIGEELSTTIKSPIVYKKGHKLKKTYLYPKQMVIAQGLINGMKKGRTSLILNGGMGVGKTYISIKTVHAAIKEIFGNHLIGENGRVALYCQSHILPKWERQFKEAMPNAPLKFFNINGYKDVIELQGGRPKGIEVYLLPKDKVKRKYLEAFCSNTRFEMSNKFYKYFNKNKENENRHIFIANEIKPSEMKILARSLYKALNDPDKEKNHWVCIAKEIFNEEGRVIGYKIASTSGLLKEKLGCSNLYYDFQVKSLDEILEYKKELESEKQRIHYNILHSPAITCPCCGGFIYNREEEQLSADDYANFLFENPTKKTGRNKNCTNYIKADGTPLTSYERKLLIKGEIDYIIDEKIKTPFIDSDDNPITDSETIHKIKQGKHDERYTIVLRKCNAPFWSVLDKKGYRTVNSVDMLKRRFGKKYFDCQISDEAHLYSAESSQGETFGKLCRMSKVNLALTGTLTGGKASHMFYTLYRMIPHKMSKYYKYDEVSRFIDHYGRRKRVTKEYFGNDVYNKSGQGKVTSSGWNEIPGISPMLYSHFLSDIMISRKIEDMGFTMPPLKYYKQGVDMSPELERGYNKLKSDIISFMKANKHLNLGGTYLNALLSYPDMPLTEPLMYNDIVISRPEPIDIENIILPKEQALINTIKRERQQGRGVIVYIIYTGEKEVDKRIGKILSNAGFKVALLKSTVKSEKREQWIQDRYDEGVEVIVCNPKLVQTGLDIVQYPTVYFLQLDYDVRIVRQAELRPWRVIQTKDCKIFYSYYNRSIQYDALKLIGSKKKASLAIEGVFAEDLLSDMAEDLGDSGVTALYKSLLGKIKLKEDDLDFFSEEELVEIIEEEITMPNEPSLKVNITIDNTQLSLFTVTEESLKKSSSKMKKKVVIGQVSMFEF</sequence>
<reference evidence="2 3" key="1">
    <citation type="submission" date="2022-06" db="EMBL/GenBank/DDBJ databases">
        <title>Isolation of gut microbiota from human fecal samples.</title>
        <authorList>
            <person name="Pamer E.G."/>
            <person name="Barat B."/>
            <person name="Waligurski E."/>
            <person name="Medina S."/>
            <person name="Paddock L."/>
            <person name="Mostad J."/>
        </authorList>
    </citation>
    <scope>NUCLEOTIDE SEQUENCE [LARGE SCALE GENOMIC DNA]</scope>
    <source>
        <strain evidence="2 3">DFI.7.95</strain>
    </source>
</reference>
<feature type="domain" description="Helicase C-terminal" evidence="1">
    <location>
        <begin position="954"/>
        <end position="1143"/>
    </location>
</feature>
<organism evidence="2 3">
    <name type="scientific">Tissierella carlieri</name>
    <dbReference type="NCBI Taxonomy" id="689904"/>
    <lineage>
        <taxon>Bacteria</taxon>
        <taxon>Bacillati</taxon>
        <taxon>Bacillota</taxon>
        <taxon>Tissierellia</taxon>
        <taxon>Tissierellales</taxon>
        <taxon>Tissierellaceae</taxon>
        <taxon>Tissierella</taxon>
    </lineage>
</organism>